<dbReference type="InterPro" id="IPR036388">
    <property type="entry name" value="WH-like_DNA-bd_sf"/>
</dbReference>
<gene>
    <name evidence="8" type="ORF">FGO68_gene13985</name>
</gene>
<dbReference type="EMBL" id="RRYP01016942">
    <property type="protein sequence ID" value="TNV74478.1"/>
    <property type="molecule type" value="Genomic_DNA"/>
</dbReference>
<keyword evidence="5" id="KW-0238">DNA-binding</keyword>
<comment type="similarity">
    <text evidence="2">Belongs to the LysR transcriptional regulatory family.</text>
</comment>
<dbReference type="AlphaFoldDB" id="A0A8J8SY21"/>
<comment type="caution">
    <text evidence="8">The sequence shown here is derived from an EMBL/GenBank/DDBJ whole genome shotgun (WGS) entry which is preliminary data.</text>
</comment>
<evidence type="ECO:0000256" key="3">
    <source>
        <dbReference type="ARBA" id="ARBA00018907"/>
    </source>
</evidence>
<evidence type="ECO:0000256" key="2">
    <source>
        <dbReference type="ARBA" id="ARBA00009437"/>
    </source>
</evidence>
<reference evidence="8" key="1">
    <citation type="submission" date="2019-06" db="EMBL/GenBank/DDBJ databases">
        <authorList>
            <person name="Zheng W."/>
        </authorList>
    </citation>
    <scope>NUCLEOTIDE SEQUENCE</scope>
    <source>
        <strain evidence="8">QDHG01</strain>
    </source>
</reference>
<dbReference type="PANTHER" id="PTHR30537:SF5">
    <property type="entry name" value="HTH-TYPE TRANSCRIPTIONAL ACTIVATOR TTDR-RELATED"/>
    <property type="match status" value="1"/>
</dbReference>
<dbReference type="InterPro" id="IPR005119">
    <property type="entry name" value="LysR_subst-bd"/>
</dbReference>
<evidence type="ECO:0000259" key="7">
    <source>
        <dbReference type="PROSITE" id="PS50931"/>
    </source>
</evidence>
<dbReference type="Pfam" id="PF00126">
    <property type="entry name" value="HTH_1"/>
    <property type="match status" value="1"/>
</dbReference>
<dbReference type="InterPro" id="IPR036390">
    <property type="entry name" value="WH_DNA-bd_sf"/>
</dbReference>
<dbReference type="Proteomes" id="UP000785679">
    <property type="component" value="Unassembled WGS sequence"/>
</dbReference>
<keyword evidence="6" id="KW-0804">Transcription</keyword>
<protein>
    <recommendedName>
        <fullName evidence="3">Probable RuBisCO transcriptional regulator</fullName>
    </recommendedName>
</protein>
<evidence type="ECO:0000256" key="4">
    <source>
        <dbReference type="ARBA" id="ARBA00023015"/>
    </source>
</evidence>
<dbReference type="InterPro" id="IPR058163">
    <property type="entry name" value="LysR-type_TF_proteobact-type"/>
</dbReference>
<evidence type="ECO:0000256" key="5">
    <source>
        <dbReference type="ARBA" id="ARBA00023125"/>
    </source>
</evidence>
<evidence type="ECO:0000313" key="9">
    <source>
        <dbReference type="Proteomes" id="UP000785679"/>
    </source>
</evidence>
<dbReference type="SUPFAM" id="SSF46785">
    <property type="entry name" value="Winged helix' DNA-binding domain"/>
    <property type="match status" value="1"/>
</dbReference>
<organism evidence="8 9">
    <name type="scientific">Halteria grandinella</name>
    <dbReference type="NCBI Taxonomy" id="5974"/>
    <lineage>
        <taxon>Eukaryota</taxon>
        <taxon>Sar</taxon>
        <taxon>Alveolata</taxon>
        <taxon>Ciliophora</taxon>
        <taxon>Intramacronucleata</taxon>
        <taxon>Spirotrichea</taxon>
        <taxon>Stichotrichia</taxon>
        <taxon>Sporadotrichida</taxon>
        <taxon>Halteriidae</taxon>
        <taxon>Halteria</taxon>
    </lineage>
</organism>
<sequence>MTDMRAAFVRHDAIGREGGERRGVAAGFVGREVSLQGRWQLHGLSLLNVSRVLRCTRGQASRQGGQIGTSRPVITDNRMSRLLLNELDAVVAIARAGSFRAAAQALGMSTTGLSNAVAKLEARVGVRLFNRTTRSVSLTDAGRAFVEQVGPALRDIHGALDAARSRQATPSGTLRINGFAAGAREIISPLVLAFLRRHREVHVDLVTEGRLVDIVADGFDLGLRRADLVPADMIAVPLGRPQRHAVVASPAYFKLQGKPRVPTDLAGHRCIRTRLPNGALFRWHFEKRGETVQIDVAGPITLDEASLARAAVLEGLGIGYFLEQDVRDDIEAGRLVRVLDDWTPPLADLCLYYPGRRNPSAALKAFIALARELGSKKKGREAG</sequence>
<comment type="function">
    <text evidence="1">Trans-acting transcriptional regulator of RuBisCO genes (rbcL and rbcS) expression.</text>
</comment>
<evidence type="ECO:0000256" key="6">
    <source>
        <dbReference type="ARBA" id="ARBA00023163"/>
    </source>
</evidence>
<dbReference type="FunFam" id="1.10.10.10:FF:000001">
    <property type="entry name" value="LysR family transcriptional regulator"/>
    <property type="match status" value="1"/>
</dbReference>
<dbReference type="PANTHER" id="PTHR30537">
    <property type="entry name" value="HTH-TYPE TRANSCRIPTIONAL REGULATOR"/>
    <property type="match status" value="1"/>
</dbReference>
<dbReference type="OrthoDB" id="10057859at2759"/>
<accession>A0A8J8SY21</accession>
<dbReference type="SUPFAM" id="SSF53850">
    <property type="entry name" value="Periplasmic binding protein-like II"/>
    <property type="match status" value="1"/>
</dbReference>
<dbReference type="PROSITE" id="PS50931">
    <property type="entry name" value="HTH_LYSR"/>
    <property type="match status" value="1"/>
</dbReference>
<dbReference type="Pfam" id="PF03466">
    <property type="entry name" value="LysR_substrate"/>
    <property type="match status" value="1"/>
</dbReference>
<feature type="domain" description="HTH lysR-type" evidence="7">
    <location>
        <begin position="82"/>
        <end position="139"/>
    </location>
</feature>
<dbReference type="GO" id="GO:0003677">
    <property type="term" value="F:DNA binding"/>
    <property type="evidence" value="ECO:0007669"/>
    <property type="project" value="UniProtKB-KW"/>
</dbReference>
<keyword evidence="9" id="KW-1185">Reference proteome</keyword>
<dbReference type="InterPro" id="IPR000847">
    <property type="entry name" value="LysR_HTH_N"/>
</dbReference>
<dbReference type="Gene3D" id="3.40.190.290">
    <property type="match status" value="1"/>
</dbReference>
<name>A0A8J8SY21_HALGN</name>
<dbReference type="Gene3D" id="1.10.10.10">
    <property type="entry name" value="Winged helix-like DNA-binding domain superfamily/Winged helix DNA-binding domain"/>
    <property type="match status" value="1"/>
</dbReference>
<dbReference type="CDD" id="cd08474">
    <property type="entry name" value="PBP2_CrgA_like_5"/>
    <property type="match status" value="1"/>
</dbReference>
<evidence type="ECO:0000313" key="8">
    <source>
        <dbReference type="EMBL" id="TNV74478.1"/>
    </source>
</evidence>
<dbReference type="GO" id="GO:0003700">
    <property type="term" value="F:DNA-binding transcription factor activity"/>
    <property type="evidence" value="ECO:0007669"/>
    <property type="project" value="InterPro"/>
</dbReference>
<keyword evidence="4" id="KW-0805">Transcription regulation</keyword>
<proteinExistence type="inferred from homology"/>
<evidence type="ECO:0000256" key="1">
    <source>
        <dbReference type="ARBA" id="ARBA00003782"/>
    </source>
</evidence>